<keyword evidence="9" id="KW-1185">Reference proteome</keyword>
<dbReference type="Gene3D" id="3.40.50.620">
    <property type="entry name" value="HUPs"/>
    <property type="match status" value="1"/>
</dbReference>
<dbReference type="eggNOG" id="COG0175">
    <property type="taxonomic scope" value="Bacteria"/>
</dbReference>
<dbReference type="NCBIfam" id="NF002537">
    <property type="entry name" value="PRK02090.1"/>
    <property type="match status" value="1"/>
</dbReference>
<dbReference type="InterPro" id="IPR004511">
    <property type="entry name" value="PAPS/APS_Rdtase"/>
</dbReference>
<organism evidence="8 9">
    <name type="scientific">Chitinivibrio alkaliphilus ACht1</name>
    <dbReference type="NCBI Taxonomy" id="1313304"/>
    <lineage>
        <taxon>Bacteria</taxon>
        <taxon>Pseudomonadati</taxon>
        <taxon>Fibrobacterota</taxon>
        <taxon>Chitinivibrionia</taxon>
        <taxon>Chitinivibrionales</taxon>
        <taxon>Chitinivibrionaceae</taxon>
        <taxon>Chitinivibrio</taxon>
    </lineage>
</organism>
<evidence type="ECO:0000256" key="1">
    <source>
        <dbReference type="ARBA" id="ARBA00009732"/>
    </source>
</evidence>
<feature type="binding site" evidence="6">
    <location>
        <position position="118"/>
    </location>
    <ligand>
        <name>[4Fe-4S] cluster</name>
        <dbReference type="ChEBI" id="CHEBI:49883"/>
    </ligand>
</feature>
<dbReference type="GO" id="GO:0046872">
    <property type="term" value="F:metal ion binding"/>
    <property type="evidence" value="ECO:0007669"/>
    <property type="project" value="UniProtKB-KW"/>
</dbReference>
<feature type="binding site" evidence="6">
    <location>
        <position position="203"/>
    </location>
    <ligand>
        <name>[4Fe-4S] cluster</name>
        <dbReference type="ChEBI" id="CHEBI:49883"/>
    </ligand>
</feature>
<dbReference type="EMBL" id="ASJR01000003">
    <property type="protein sequence ID" value="ERP39007.1"/>
    <property type="molecule type" value="Genomic_DNA"/>
</dbReference>
<evidence type="ECO:0000256" key="4">
    <source>
        <dbReference type="ARBA" id="ARBA00023004"/>
    </source>
</evidence>
<keyword evidence="3 6" id="KW-0560">Oxidoreductase</keyword>
<dbReference type="STRING" id="1313304.CALK_0499"/>
<reference evidence="8 9" key="1">
    <citation type="journal article" date="2013" name="Environ. Microbiol.">
        <title>Genome analysis of Chitinivibrio alkaliphilus gen. nov., sp. nov., a novel extremely haloalkaliphilic anaerobic chitinolytic bacterium from the candidate phylum Termite Group 3.</title>
        <authorList>
            <person name="Sorokin D.Y."/>
            <person name="Gumerov V.M."/>
            <person name="Rakitin A.L."/>
            <person name="Beletsky A.V."/>
            <person name="Damste J.S."/>
            <person name="Muyzer G."/>
            <person name="Mardanov A.V."/>
            <person name="Ravin N.V."/>
        </authorList>
    </citation>
    <scope>NUCLEOTIDE SEQUENCE [LARGE SCALE GENOMIC DNA]</scope>
    <source>
        <strain evidence="8 9">ACht1</strain>
    </source>
</reference>
<dbReference type="GO" id="GO:0004604">
    <property type="term" value="F:phosphoadenylyl-sulfate reductase (thioredoxin) activity"/>
    <property type="evidence" value="ECO:0007669"/>
    <property type="project" value="UniProtKB-UniRule"/>
</dbReference>
<keyword evidence="4 6" id="KW-0408">Iron</keyword>
<dbReference type="GO" id="GO:0005737">
    <property type="term" value="C:cytoplasm"/>
    <property type="evidence" value="ECO:0007669"/>
    <property type="project" value="UniProtKB-SubCell"/>
</dbReference>
<feature type="active site" description="Nucleophile; cysteine thiosulfonate intermediate" evidence="6">
    <location>
        <position position="228"/>
    </location>
</feature>
<comment type="pathway">
    <text evidence="6">Sulfur metabolism; hydrogen sulfide biosynthesis; sulfite from sulfate.</text>
</comment>
<comment type="caution">
    <text evidence="8">The sequence shown here is derived from an EMBL/GenBank/DDBJ whole genome shotgun (WGS) entry which is preliminary data.</text>
</comment>
<comment type="catalytic activity">
    <reaction evidence="6">
        <text>[thioredoxin]-disulfide + sulfite + AMP + 2 H(+) = adenosine 5'-phosphosulfate + [thioredoxin]-dithiol</text>
        <dbReference type="Rhea" id="RHEA:21976"/>
        <dbReference type="Rhea" id="RHEA-COMP:10698"/>
        <dbReference type="Rhea" id="RHEA-COMP:10700"/>
        <dbReference type="ChEBI" id="CHEBI:15378"/>
        <dbReference type="ChEBI" id="CHEBI:17359"/>
        <dbReference type="ChEBI" id="CHEBI:29950"/>
        <dbReference type="ChEBI" id="CHEBI:50058"/>
        <dbReference type="ChEBI" id="CHEBI:58243"/>
        <dbReference type="ChEBI" id="CHEBI:456215"/>
        <dbReference type="EC" id="1.8.4.10"/>
    </reaction>
</comment>
<evidence type="ECO:0000256" key="5">
    <source>
        <dbReference type="ARBA" id="ARBA00023014"/>
    </source>
</evidence>
<keyword evidence="6" id="KW-0963">Cytoplasm</keyword>
<dbReference type="RefSeq" id="WP_022636035.1">
    <property type="nucleotide sequence ID" value="NZ_ASJR01000003.1"/>
</dbReference>
<comment type="similarity">
    <text evidence="1 6">Belongs to the PAPS reductase family. CysH subfamily.</text>
</comment>
<dbReference type="PANTHER" id="PTHR46482">
    <property type="entry name" value="5'-ADENYLYLSULFATE REDUCTASE 3, CHLOROPLASTIC"/>
    <property type="match status" value="1"/>
</dbReference>
<comment type="cofactor">
    <cofactor evidence="6">
        <name>[4Fe-4S] cluster</name>
        <dbReference type="ChEBI" id="CHEBI:49883"/>
    </cofactor>
    <text evidence="6">Binds 1 [4Fe-4S] cluster per subunit.</text>
</comment>
<dbReference type="EC" id="1.8.4.10" evidence="6"/>
<dbReference type="GO" id="GO:0019379">
    <property type="term" value="P:sulfate assimilation, phosphoadenylyl sulfate reduction by phosphoadenylyl-sulfate reductase (thioredoxin)"/>
    <property type="evidence" value="ECO:0007669"/>
    <property type="project" value="UniProtKB-UniRule"/>
</dbReference>
<evidence type="ECO:0000256" key="6">
    <source>
        <dbReference type="HAMAP-Rule" id="MF_00063"/>
    </source>
</evidence>
<dbReference type="GO" id="GO:0070814">
    <property type="term" value="P:hydrogen sulfide biosynthetic process"/>
    <property type="evidence" value="ECO:0007669"/>
    <property type="project" value="UniProtKB-UniRule"/>
</dbReference>
<evidence type="ECO:0000256" key="2">
    <source>
        <dbReference type="ARBA" id="ARBA00022723"/>
    </source>
</evidence>
<feature type="binding site" evidence="6">
    <location>
        <position position="200"/>
    </location>
    <ligand>
        <name>[4Fe-4S] cluster</name>
        <dbReference type="ChEBI" id="CHEBI:49883"/>
    </ligand>
</feature>
<comment type="function">
    <text evidence="6">Catalyzes the formation of sulfite from adenosine 5'-phosphosulfate (APS) using thioredoxin as an electron donor.</text>
</comment>
<evidence type="ECO:0000313" key="9">
    <source>
        <dbReference type="Proteomes" id="UP000017148"/>
    </source>
</evidence>
<dbReference type="Proteomes" id="UP000017148">
    <property type="component" value="Unassembled WGS sequence"/>
</dbReference>
<protein>
    <recommendedName>
        <fullName evidence="6">Adenosine 5'-phosphosulfate reductase</fullName>
        <shortName evidence="6">APS reductase</shortName>
        <ecNumber evidence="6">1.8.4.10</ecNumber>
    </recommendedName>
    <alternativeName>
        <fullName evidence="6">5'-adenylylsulfate reductase</fullName>
    </alternativeName>
    <alternativeName>
        <fullName evidence="6">Thioredoxin-dependent 5'-adenylylsulfate reductase</fullName>
    </alternativeName>
</protein>
<evidence type="ECO:0000259" key="7">
    <source>
        <dbReference type="Pfam" id="PF01507"/>
    </source>
</evidence>
<dbReference type="InterPro" id="IPR002500">
    <property type="entry name" value="PAPS_reduct_dom"/>
</dbReference>
<gene>
    <name evidence="6" type="primary">cysH</name>
    <name evidence="8" type="ORF">CALK_0499</name>
</gene>
<sequence>MSTPTTYEADTKKLTTEELLTWALQTFSPKRLVLASSFSIEDQLLTWMFLSQEKNARIFTLDTGRLFQETYDVMDYTLQKYNYSCEVGFPDAAELAPVIAREGPNFFRTSVEARKECCRIRKTEPLKKILYTADCWITGLRREQAPTRTSMKRVEWDNNWNIWKINPLLEWSEQEVWEIIHRENIPFNPLQKKGFRSLGCACCTRAIGPDEDIRAGRWWWEDPEHKECGLHKQ</sequence>
<comment type="subcellular location">
    <subcellularLocation>
        <location evidence="6">Cytoplasm</location>
    </subcellularLocation>
</comment>
<dbReference type="HAMAP" id="MF_00063">
    <property type="entry name" value="CysH"/>
    <property type="match status" value="1"/>
</dbReference>
<dbReference type="GO" id="GO:0051539">
    <property type="term" value="F:4 iron, 4 sulfur cluster binding"/>
    <property type="evidence" value="ECO:0007669"/>
    <property type="project" value="UniProtKB-UniRule"/>
</dbReference>
<dbReference type="SUPFAM" id="SSF52402">
    <property type="entry name" value="Adenine nucleotide alpha hydrolases-like"/>
    <property type="match status" value="1"/>
</dbReference>
<dbReference type="AlphaFoldDB" id="U7DAF0"/>
<evidence type="ECO:0000313" key="8">
    <source>
        <dbReference type="EMBL" id="ERP39007.1"/>
    </source>
</evidence>
<keyword evidence="5 6" id="KW-0411">Iron-sulfur</keyword>
<dbReference type="PIRSF" id="PIRSF000857">
    <property type="entry name" value="PAPS_reductase"/>
    <property type="match status" value="1"/>
</dbReference>
<feature type="binding site" evidence="6">
    <location>
        <position position="117"/>
    </location>
    <ligand>
        <name>[4Fe-4S] cluster</name>
        <dbReference type="ChEBI" id="CHEBI:49883"/>
    </ligand>
</feature>
<name>U7DAF0_9BACT</name>
<dbReference type="InterPro" id="IPR014729">
    <property type="entry name" value="Rossmann-like_a/b/a_fold"/>
</dbReference>
<proteinExistence type="inferred from homology"/>
<dbReference type="CDD" id="cd23945">
    <property type="entry name" value="PAPS_reductase"/>
    <property type="match status" value="1"/>
</dbReference>
<dbReference type="Pfam" id="PF01507">
    <property type="entry name" value="PAPS_reduct"/>
    <property type="match status" value="1"/>
</dbReference>
<evidence type="ECO:0000256" key="3">
    <source>
        <dbReference type="ARBA" id="ARBA00023002"/>
    </source>
</evidence>
<accession>U7DAF0</accession>
<keyword evidence="2 6" id="KW-0479">Metal-binding</keyword>
<dbReference type="GO" id="GO:0043866">
    <property type="term" value="F:adenylyl-sulfate reductase (thioredoxin) activity"/>
    <property type="evidence" value="ECO:0007669"/>
    <property type="project" value="UniProtKB-EC"/>
</dbReference>
<dbReference type="OrthoDB" id="9794018at2"/>
<dbReference type="PANTHER" id="PTHR46482:SF9">
    <property type="entry name" value="5'-ADENYLYLSULFATE REDUCTASE 1, CHLOROPLASTIC"/>
    <property type="match status" value="1"/>
</dbReference>
<dbReference type="PATRIC" id="fig|1313304.3.peg.479"/>
<feature type="domain" description="Phosphoadenosine phosphosulphate reductase" evidence="7">
    <location>
        <begin position="32"/>
        <end position="206"/>
    </location>
</feature>